<protein>
    <submittedName>
        <fullName evidence="2">Uncharacterized protein</fullName>
    </submittedName>
</protein>
<feature type="compositionally biased region" description="Low complexity" evidence="1">
    <location>
        <begin position="155"/>
        <end position="187"/>
    </location>
</feature>
<organism evidence="2 3">
    <name type="scientific">Linum trigynum</name>
    <dbReference type="NCBI Taxonomy" id="586398"/>
    <lineage>
        <taxon>Eukaryota</taxon>
        <taxon>Viridiplantae</taxon>
        <taxon>Streptophyta</taxon>
        <taxon>Embryophyta</taxon>
        <taxon>Tracheophyta</taxon>
        <taxon>Spermatophyta</taxon>
        <taxon>Magnoliopsida</taxon>
        <taxon>eudicotyledons</taxon>
        <taxon>Gunneridae</taxon>
        <taxon>Pentapetalae</taxon>
        <taxon>rosids</taxon>
        <taxon>fabids</taxon>
        <taxon>Malpighiales</taxon>
        <taxon>Linaceae</taxon>
        <taxon>Linum</taxon>
    </lineage>
</organism>
<feature type="compositionally biased region" description="Low complexity" evidence="1">
    <location>
        <begin position="239"/>
        <end position="254"/>
    </location>
</feature>
<feature type="compositionally biased region" description="Polar residues" evidence="1">
    <location>
        <begin position="255"/>
        <end position="264"/>
    </location>
</feature>
<evidence type="ECO:0000313" key="2">
    <source>
        <dbReference type="EMBL" id="CAL1387122.1"/>
    </source>
</evidence>
<accession>A0AAV2EN32</accession>
<dbReference type="PANTHER" id="PTHR34130:SF5">
    <property type="entry name" value="OS08G0243800 PROTEIN"/>
    <property type="match status" value="1"/>
</dbReference>
<name>A0AAV2EN32_9ROSI</name>
<evidence type="ECO:0000256" key="1">
    <source>
        <dbReference type="SAM" id="MobiDB-lite"/>
    </source>
</evidence>
<dbReference type="PANTHER" id="PTHR34130">
    <property type="entry name" value="OS08G0243800 PROTEIN"/>
    <property type="match status" value="1"/>
</dbReference>
<keyword evidence="3" id="KW-1185">Reference proteome</keyword>
<feature type="region of interest" description="Disordered" evidence="1">
    <location>
        <begin position="239"/>
        <end position="266"/>
    </location>
</feature>
<dbReference type="Proteomes" id="UP001497516">
    <property type="component" value="Chromosome 5"/>
</dbReference>
<reference evidence="2 3" key="1">
    <citation type="submission" date="2024-04" db="EMBL/GenBank/DDBJ databases">
        <authorList>
            <person name="Fracassetti M."/>
        </authorList>
    </citation>
    <scope>NUCLEOTIDE SEQUENCE [LARGE SCALE GENOMIC DNA]</scope>
</reference>
<sequence length="283" mass="30927">MDASSFPIIPLLLPFPHRHITDTTTATHSPAAHDEEQDDEDILSLCDLPLHNSSSNNINQQNHLAAASPALDADDEEEDGFEFSREYSFTADQSLDATTTKNRDNDLNNSIVFCGKLIAHRQLAVQQQDKVKLMNVNEKKRKKEEGKKQSKKKQSSSSRGRIFPWKSFSSSSSSSSSNSSSSSASSSPGRKKKKKGTGAGRWSARGYLCLAIGVEWKLPVRSMDLKDIKLRQSRRSSSTSLDFDVSTSSSSSSSMLPENTSAVGSKSGKGLWCLLRVLAGARP</sequence>
<dbReference type="AlphaFoldDB" id="A0AAV2EN32"/>
<feature type="region of interest" description="Disordered" evidence="1">
    <location>
        <begin position="133"/>
        <end position="200"/>
    </location>
</feature>
<dbReference type="EMBL" id="OZ034818">
    <property type="protein sequence ID" value="CAL1387122.1"/>
    <property type="molecule type" value="Genomic_DNA"/>
</dbReference>
<proteinExistence type="predicted"/>
<gene>
    <name evidence="2" type="ORF">LTRI10_LOCUS28126</name>
</gene>
<evidence type="ECO:0000313" key="3">
    <source>
        <dbReference type="Proteomes" id="UP001497516"/>
    </source>
</evidence>